<sequence>MGGGGEWVCLPHNLTVFCSHHEAPTVLVVAVWIAFRLSRSKLCPLLVRTSHHHSVSGQRGGSLLNPFGPQGMDYIISRD</sequence>
<keyword evidence="2" id="KW-1185">Reference proteome</keyword>
<evidence type="ECO:0000313" key="1">
    <source>
        <dbReference type="EMBL" id="KAK3761014.1"/>
    </source>
</evidence>
<dbReference type="AlphaFoldDB" id="A0AAE0Z154"/>
<proteinExistence type="predicted"/>
<name>A0AAE0Z154_9GAST</name>
<dbReference type="EMBL" id="JAWDGP010004927">
    <property type="protein sequence ID" value="KAK3761014.1"/>
    <property type="molecule type" value="Genomic_DNA"/>
</dbReference>
<evidence type="ECO:0000313" key="2">
    <source>
        <dbReference type="Proteomes" id="UP001283361"/>
    </source>
</evidence>
<gene>
    <name evidence="1" type="ORF">RRG08_022421</name>
</gene>
<protein>
    <submittedName>
        <fullName evidence="1">Uncharacterized protein</fullName>
    </submittedName>
</protein>
<organism evidence="1 2">
    <name type="scientific">Elysia crispata</name>
    <name type="common">lettuce slug</name>
    <dbReference type="NCBI Taxonomy" id="231223"/>
    <lineage>
        <taxon>Eukaryota</taxon>
        <taxon>Metazoa</taxon>
        <taxon>Spiralia</taxon>
        <taxon>Lophotrochozoa</taxon>
        <taxon>Mollusca</taxon>
        <taxon>Gastropoda</taxon>
        <taxon>Heterobranchia</taxon>
        <taxon>Euthyneura</taxon>
        <taxon>Panpulmonata</taxon>
        <taxon>Sacoglossa</taxon>
        <taxon>Placobranchoidea</taxon>
        <taxon>Plakobranchidae</taxon>
        <taxon>Elysia</taxon>
    </lineage>
</organism>
<dbReference type="Proteomes" id="UP001283361">
    <property type="component" value="Unassembled WGS sequence"/>
</dbReference>
<accession>A0AAE0Z154</accession>
<reference evidence="1" key="1">
    <citation type="journal article" date="2023" name="G3 (Bethesda)">
        <title>A reference genome for the long-term kleptoplast-retaining sea slug Elysia crispata morphotype clarki.</title>
        <authorList>
            <person name="Eastman K.E."/>
            <person name="Pendleton A.L."/>
            <person name="Shaikh M.A."/>
            <person name="Suttiyut T."/>
            <person name="Ogas R."/>
            <person name="Tomko P."/>
            <person name="Gavelis G."/>
            <person name="Widhalm J.R."/>
            <person name="Wisecaver J.H."/>
        </authorList>
    </citation>
    <scope>NUCLEOTIDE SEQUENCE</scope>
    <source>
        <strain evidence="1">ECLA1</strain>
    </source>
</reference>
<comment type="caution">
    <text evidence="1">The sequence shown here is derived from an EMBL/GenBank/DDBJ whole genome shotgun (WGS) entry which is preliminary data.</text>
</comment>